<dbReference type="PANTHER" id="PTHR24320:SF252">
    <property type="entry name" value="DEHYDROGENASE_REDUCTASE FAMILY PROTEIN, PUTATIVE (AFU_ORTHOLOGUE AFUA_3G08550)-RELATED"/>
    <property type="match status" value="1"/>
</dbReference>
<name>A0A9W8NF44_9PEZI</name>
<evidence type="ECO:0000313" key="4">
    <source>
        <dbReference type="EMBL" id="KAJ3572791.1"/>
    </source>
</evidence>
<proteinExistence type="inferred from homology"/>
<accession>A0A9W8NF44</accession>
<dbReference type="EMBL" id="JANPWZ010000736">
    <property type="protein sequence ID" value="KAJ3572791.1"/>
    <property type="molecule type" value="Genomic_DNA"/>
</dbReference>
<sequence length="335" mass="36391">MSASAGLQVLGSVFHGKYCVTLPVPSSTPELPNSIIIVTGANGGLGFEASKHLSRLGVAKLIMAVRSLEKGEEAKREILKSTGRPETSIEVWDLDMESNTSISAFADRAANLPRLDGVLANAGIMTSIFTLSSGNEKSFNINVVATFFLFLLLLPKMRESEKKTGNACRFSIPNSALHHLAPLAELQQGENGSIIDRLNDPATSNMAGRYNLTKFIVVCMVREFARKCSASEKEGCIINTPNPSFCRSNLARDERPAGFKLFQAAMARTAEEGSRVLVHGVLAGSETNGEYLANCKVESPSVHITSDWGREVQERFFKELLDKLEKLRPGISSII</sequence>
<dbReference type="PANTHER" id="PTHR24320">
    <property type="entry name" value="RETINOL DEHYDROGENASE"/>
    <property type="match status" value="1"/>
</dbReference>
<comment type="similarity">
    <text evidence="1">Belongs to the short-chain dehydrogenases/reductases (SDR) family.</text>
</comment>
<dbReference type="InterPro" id="IPR002347">
    <property type="entry name" value="SDR_fam"/>
</dbReference>
<reference evidence="4" key="1">
    <citation type="submission" date="2022-07" db="EMBL/GenBank/DDBJ databases">
        <title>Genome Sequence of Xylaria arbuscula.</title>
        <authorList>
            <person name="Buettner E."/>
        </authorList>
    </citation>
    <scope>NUCLEOTIDE SEQUENCE</scope>
    <source>
        <strain evidence="4">VT107</strain>
    </source>
</reference>
<dbReference type="AlphaFoldDB" id="A0A9W8NF44"/>
<comment type="caution">
    <text evidence="4">The sequence shown here is derived from an EMBL/GenBank/DDBJ whole genome shotgun (WGS) entry which is preliminary data.</text>
</comment>
<dbReference type="PRINTS" id="PR00081">
    <property type="entry name" value="GDHRDH"/>
</dbReference>
<evidence type="ECO:0000256" key="2">
    <source>
        <dbReference type="ARBA" id="ARBA00022857"/>
    </source>
</evidence>
<keyword evidence="2" id="KW-0521">NADP</keyword>
<gene>
    <name evidence="4" type="ORF">NPX13_g4928</name>
</gene>
<dbReference type="GO" id="GO:0016491">
    <property type="term" value="F:oxidoreductase activity"/>
    <property type="evidence" value="ECO:0007669"/>
    <property type="project" value="UniProtKB-KW"/>
</dbReference>
<dbReference type="Proteomes" id="UP001148614">
    <property type="component" value="Unassembled WGS sequence"/>
</dbReference>
<dbReference type="VEuPathDB" id="FungiDB:F4678DRAFT_445027"/>
<evidence type="ECO:0000256" key="1">
    <source>
        <dbReference type="ARBA" id="ARBA00006484"/>
    </source>
</evidence>
<keyword evidence="5" id="KW-1185">Reference proteome</keyword>
<protein>
    <submittedName>
        <fullName evidence="4">Uncharacterized protein</fullName>
    </submittedName>
</protein>
<dbReference type="Pfam" id="PF00106">
    <property type="entry name" value="adh_short"/>
    <property type="match status" value="1"/>
</dbReference>
<evidence type="ECO:0000313" key="5">
    <source>
        <dbReference type="Proteomes" id="UP001148614"/>
    </source>
</evidence>
<evidence type="ECO:0000256" key="3">
    <source>
        <dbReference type="ARBA" id="ARBA00023002"/>
    </source>
</evidence>
<keyword evidence="3" id="KW-0560">Oxidoreductase</keyword>
<dbReference type="SUPFAM" id="SSF51735">
    <property type="entry name" value="NAD(P)-binding Rossmann-fold domains"/>
    <property type="match status" value="1"/>
</dbReference>
<organism evidence="4 5">
    <name type="scientific">Xylaria arbuscula</name>
    <dbReference type="NCBI Taxonomy" id="114810"/>
    <lineage>
        <taxon>Eukaryota</taxon>
        <taxon>Fungi</taxon>
        <taxon>Dikarya</taxon>
        <taxon>Ascomycota</taxon>
        <taxon>Pezizomycotina</taxon>
        <taxon>Sordariomycetes</taxon>
        <taxon>Xylariomycetidae</taxon>
        <taxon>Xylariales</taxon>
        <taxon>Xylariaceae</taxon>
        <taxon>Xylaria</taxon>
    </lineage>
</organism>
<dbReference type="Gene3D" id="3.40.50.720">
    <property type="entry name" value="NAD(P)-binding Rossmann-like Domain"/>
    <property type="match status" value="1"/>
</dbReference>
<dbReference type="InterPro" id="IPR036291">
    <property type="entry name" value="NAD(P)-bd_dom_sf"/>
</dbReference>